<proteinExistence type="predicted"/>
<accession>A0A4C1VZT2</accession>
<organism evidence="1 2">
    <name type="scientific">Eumeta variegata</name>
    <name type="common">Bagworm moth</name>
    <name type="synonym">Eumeta japonica</name>
    <dbReference type="NCBI Taxonomy" id="151549"/>
    <lineage>
        <taxon>Eukaryota</taxon>
        <taxon>Metazoa</taxon>
        <taxon>Ecdysozoa</taxon>
        <taxon>Arthropoda</taxon>
        <taxon>Hexapoda</taxon>
        <taxon>Insecta</taxon>
        <taxon>Pterygota</taxon>
        <taxon>Neoptera</taxon>
        <taxon>Endopterygota</taxon>
        <taxon>Lepidoptera</taxon>
        <taxon>Glossata</taxon>
        <taxon>Ditrysia</taxon>
        <taxon>Tineoidea</taxon>
        <taxon>Psychidae</taxon>
        <taxon>Oiketicinae</taxon>
        <taxon>Eumeta</taxon>
    </lineage>
</organism>
<keyword evidence="2" id="KW-1185">Reference proteome</keyword>
<protein>
    <submittedName>
        <fullName evidence="1">Uncharacterized protein</fullName>
    </submittedName>
</protein>
<dbReference type="AlphaFoldDB" id="A0A4C1VZT2"/>
<reference evidence="1 2" key="1">
    <citation type="journal article" date="2019" name="Commun. Biol.">
        <title>The bagworm genome reveals a unique fibroin gene that provides high tensile strength.</title>
        <authorList>
            <person name="Kono N."/>
            <person name="Nakamura H."/>
            <person name="Ohtoshi R."/>
            <person name="Tomita M."/>
            <person name="Numata K."/>
            <person name="Arakawa K."/>
        </authorList>
    </citation>
    <scope>NUCLEOTIDE SEQUENCE [LARGE SCALE GENOMIC DNA]</scope>
</reference>
<name>A0A4C1VZT2_EUMVA</name>
<dbReference type="Proteomes" id="UP000299102">
    <property type="component" value="Unassembled WGS sequence"/>
</dbReference>
<comment type="caution">
    <text evidence="1">The sequence shown here is derived from an EMBL/GenBank/DDBJ whole genome shotgun (WGS) entry which is preliminary data.</text>
</comment>
<evidence type="ECO:0000313" key="2">
    <source>
        <dbReference type="Proteomes" id="UP000299102"/>
    </source>
</evidence>
<sequence length="130" mass="14694">MSSHLNARTHDTLITRQYQPITQIRSVNLDEINRRRSTAKRRQVARLNRRRRLTTRAIAKTAEVRVSGGIENAHTAFVFLLHSTAAVMVIGGKTPSPAYGRCELLSIIVYSLRMNGIEMPICDSKIMSIF</sequence>
<dbReference type="EMBL" id="BGZK01000441">
    <property type="protein sequence ID" value="GBP43759.1"/>
    <property type="molecule type" value="Genomic_DNA"/>
</dbReference>
<gene>
    <name evidence="1" type="ORF">EVAR_29741_1</name>
</gene>
<evidence type="ECO:0000313" key="1">
    <source>
        <dbReference type="EMBL" id="GBP43759.1"/>
    </source>
</evidence>